<dbReference type="Proteomes" id="UP001327560">
    <property type="component" value="Chromosome 7"/>
</dbReference>
<protein>
    <submittedName>
        <fullName evidence="1">BON1-associated protein 2</fullName>
    </submittedName>
</protein>
<reference evidence="1 2" key="1">
    <citation type="submission" date="2023-10" db="EMBL/GenBank/DDBJ databases">
        <title>Chromosome-scale genome assembly provides insights into flower coloration mechanisms of Canna indica.</title>
        <authorList>
            <person name="Li C."/>
        </authorList>
    </citation>
    <scope>NUCLEOTIDE SEQUENCE [LARGE SCALE GENOMIC DNA]</scope>
    <source>
        <tissue evidence="1">Flower</tissue>
    </source>
</reference>
<dbReference type="SUPFAM" id="SSF49562">
    <property type="entry name" value="C2 domain (Calcium/lipid-binding domain, CaLB)"/>
    <property type="match status" value="1"/>
</dbReference>
<accession>A0AAQ3KVR8</accession>
<proteinExistence type="predicted"/>
<dbReference type="PANTHER" id="PTHR32246:SF17">
    <property type="entry name" value="BON1-ASSOCIATED PROTEIN 2"/>
    <property type="match status" value="1"/>
</dbReference>
<dbReference type="EMBL" id="CP136896">
    <property type="protein sequence ID" value="WOL13106.1"/>
    <property type="molecule type" value="Genomic_DNA"/>
</dbReference>
<dbReference type="AlphaFoldDB" id="A0AAQ3KVR8"/>
<sequence length="160" mass="17960">MEGNKSQSYRDAEGDRSRSRRDIMENAITIISAKELRLRHRQIKKGAFAVVRSCRDKATTKVNFDGGSYPYWDEKLSMTLPSTASQIAVEVHCITGGAGALPVAAAMVPVSDFRCLEDYQHCLSYRLRDIISGVRGVHWALPRWNEEEGGHVVGYPIGWY</sequence>
<organism evidence="1 2">
    <name type="scientific">Canna indica</name>
    <name type="common">Indian-shot</name>
    <dbReference type="NCBI Taxonomy" id="4628"/>
    <lineage>
        <taxon>Eukaryota</taxon>
        <taxon>Viridiplantae</taxon>
        <taxon>Streptophyta</taxon>
        <taxon>Embryophyta</taxon>
        <taxon>Tracheophyta</taxon>
        <taxon>Spermatophyta</taxon>
        <taxon>Magnoliopsida</taxon>
        <taxon>Liliopsida</taxon>
        <taxon>Zingiberales</taxon>
        <taxon>Cannaceae</taxon>
        <taxon>Canna</taxon>
    </lineage>
</organism>
<keyword evidence="2" id="KW-1185">Reference proteome</keyword>
<dbReference type="PANTHER" id="PTHR32246">
    <property type="entry name" value="INGRESSION PROTEIN FIC1"/>
    <property type="match status" value="1"/>
</dbReference>
<name>A0AAQ3KVR8_9LILI</name>
<evidence type="ECO:0000313" key="1">
    <source>
        <dbReference type="EMBL" id="WOL13106.1"/>
    </source>
</evidence>
<gene>
    <name evidence="1" type="ORF">Cni_G21875</name>
</gene>
<evidence type="ECO:0000313" key="2">
    <source>
        <dbReference type="Proteomes" id="UP001327560"/>
    </source>
</evidence>
<dbReference type="InterPro" id="IPR035892">
    <property type="entry name" value="C2_domain_sf"/>
</dbReference>